<comment type="caution">
    <text evidence="2">The sequence shown here is derived from an EMBL/GenBank/DDBJ whole genome shotgun (WGS) entry which is preliminary data.</text>
</comment>
<name>A0A7X3JXG5_9BACL</name>
<dbReference type="RefSeq" id="WP_157331885.1">
    <property type="nucleotide sequence ID" value="NZ_RHLK01000001.1"/>
</dbReference>
<keyword evidence="1" id="KW-1133">Transmembrane helix</keyword>
<dbReference type="EMBL" id="RHLK01000001">
    <property type="protein sequence ID" value="MVO98042.1"/>
    <property type="molecule type" value="Genomic_DNA"/>
</dbReference>
<organism evidence="2 3">
    <name type="scientific">Paenibacillus lutrae</name>
    <dbReference type="NCBI Taxonomy" id="2078573"/>
    <lineage>
        <taxon>Bacteria</taxon>
        <taxon>Bacillati</taxon>
        <taxon>Bacillota</taxon>
        <taxon>Bacilli</taxon>
        <taxon>Bacillales</taxon>
        <taxon>Paenibacillaceae</taxon>
        <taxon>Paenibacillus</taxon>
    </lineage>
</organism>
<evidence type="ECO:0000256" key="1">
    <source>
        <dbReference type="SAM" id="Phobius"/>
    </source>
</evidence>
<proteinExistence type="predicted"/>
<keyword evidence="1" id="KW-0472">Membrane</keyword>
<dbReference type="Proteomes" id="UP000490800">
    <property type="component" value="Unassembled WGS sequence"/>
</dbReference>
<evidence type="ECO:0000313" key="3">
    <source>
        <dbReference type="Proteomes" id="UP000490800"/>
    </source>
</evidence>
<dbReference type="InterPro" id="IPR020210">
    <property type="entry name" value="Uncharacterised_YpbF_TM"/>
</dbReference>
<evidence type="ECO:0000313" key="2">
    <source>
        <dbReference type="EMBL" id="MVO98042.1"/>
    </source>
</evidence>
<feature type="transmembrane region" description="Helical" evidence="1">
    <location>
        <begin position="69"/>
        <end position="94"/>
    </location>
</feature>
<sequence length="152" mass="17269">MSKINEQIDQFPVAEDTKFMLKELVSRKRKTDGLKSRRNGLTLLNGTLIIVLMFWLIKAASSASSGNVFSLIGYLGSSSASVIFILLAVSLFAYSGSLSKEYKKQKQKYEDLRAETLLKLTASWKSREDSKLRDEITKLLKDQMDINLRFYS</sequence>
<keyword evidence="1" id="KW-0812">Transmembrane</keyword>
<accession>A0A7X3JXG5</accession>
<dbReference type="OrthoDB" id="2605560at2"/>
<protein>
    <submittedName>
        <fullName evidence="2">DUF2663 family protein</fullName>
    </submittedName>
</protein>
<feature type="transmembrane region" description="Helical" evidence="1">
    <location>
        <begin position="39"/>
        <end position="57"/>
    </location>
</feature>
<reference evidence="2 3" key="1">
    <citation type="journal article" date="2019" name="Microorganisms">
        <title>Paenibacillus lutrae sp. nov., A Chitinolytic Species Isolated from A River Otter in Castril Natural Park, Granada, Spain.</title>
        <authorList>
            <person name="Rodriguez M."/>
            <person name="Reina J.C."/>
            <person name="Bejar V."/>
            <person name="Llamas I."/>
        </authorList>
    </citation>
    <scope>NUCLEOTIDE SEQUENCE [LARGE SCALE GENOMIC DNA]</scope>
    <source>
        <strain evidence="2 3">N10</strain>
    </source>
</reference>
<dbReference type="Pfam" id="PF10864">
    <property type="entry name" value="DUF2663"/>
    <property type="match status" value="1"/>
</dbReference>
<keyword evidence="3" id="KW-1185">Reference proteome</keyword>
<gene>
    <name evidence="2" type="ORF">EDM21_00540</name>
</gene>
<dbReference type="AlphaFoldDB" id="A0A7X3JXG5"/>